<dbReference type="RefSeq" id="WP_278302449.1">
    <property type="nucleotide sequence ID" value="NZ_QKMR01000002.1"/>
</dbReference>
<evidence type="ECO:0000256" key="1">
    <source>
        <dbReference type="ARBA" id="ARBA00010443"/>
    </source>
</evidence>
<keyword evidence="3 9" id="KW-0808">Transferase</keyword>
<comment type="pathway">
    <text evidence="9">Glycan biosynthesis; glycogen biosynthesis.</text>
</comment>
<dbReference type="SUPFAM" id="SSF51161">
    <property type="entry name" value="Trimeric LpxA-like enzymes"/>
    <property type="match status" value="1"/>
</dbReference>
<dbReference type="AlphaFoldDB" id="A0A318YBJ5"/>
<dbReference type="InterPro" id="IPR005835">
    <property type="entry name" value="NTP_transferase_dom"/>
</dbReference>
<dbReference type="PROSITE" id="PS00810">
    <property type="entry name" value="ADP_GLC_PYROPHOSPH_3"/>
    <property type="match status" value="1"/>
</dbReference>
<dbReference type="InterPro" id="IPR056818">
    <property type="entry name" value="GlmU/GlgC-like_hexapep"/>
</dbReference>
<feature type="binding site" evidence="9">
    <location>
        <begin position="179"/>
        <end position="180"/>
    </location>
    <ligand>
        <name>alpha-D-glucose 1-phosphate</name>
        <dbReference type="ChEBI" id="CHEBI:58601"/>
    </ligand>
</feature>
<feature type="site" description="Could play a key role in the communication between the regulatory and the substrate sites" evidence="9">
    <location>
        <position position="59"/>
    </location>
</feature>
<feature type="site" description="Could play a key role in the communication between the regulatory and the substrate sites" evidence="9">
    <location>
        <position position="98"/>
    </location>
</feature>
<comment type="similarity">
    <text evidence="1 9">Belongs to the bacterial/plant glucose-1-phosphate adenylyltransferase family.</text>
</comment>
<dbReference type="CDD" id="cd04651">
    <property type="entry name" value="LbH_G1P_AT_C"/>
    <property type="match status" value="1"/>
</dbReference>
<dbReference type="Proteomes" id="UP000248132">
    <property type="component" value="Unassembled WGS sequence"/>
</dbReference>
<evidence type="ECO:0000256" key="3">
    <source>
        <dbReference type="ARBA" id="ARBA00022679"/>
    </source>
</evidence>
<comment type="caution">
    <text evidence="12">The sequence shown here is derived from an EMBL/GenBank/DDBJ whole genome shotgun (WGS) entry which is preliminary data.</text>
</comment>
<dbReference type="Gene3D" id="3.90.550.10">
    <property type="entry name" value="Spore Coat Polysaccharide Biosynthesis Protein SpsA, Chain A"/>
    <property type="match status" value="1"/>
</dbReference>
<dbReference type="Gene3D" id="2.160.10.10">
    <property type="entry name" value="Hexapeptide repeat proteins"/>
    <property type="match status" value="1"/>
</dbReference>
<evidence type="ECO:0000259" key="11">
    <source>
        <dbReference type="Pfam" id="PF24894"/>
    </source>
</evidence>
<proteinExistence type="inferred from homology"/>
<dbReference type="UniPathway" id="UPA00164"/>
<dbReference type="SUPFAM" id="SSF53448">
    <property type="entry name" value="Nucleotide-diphospho-sugar transferases"/>
    <property type="match status" value="1"/>
</dbReference>
<evidence type="ECO:0000256" key="9">
    <source>
        <dbReference type="HAMAP-Rule" id="MF_00624"/>
    </source>
</evidence>
<dbReference type="InterPro" id="IPR005836">
    <property type="entry name" value="ADP_Glu_pyroP_CS"/>
</dbReference>
<feature type="domain" description="Nucleotidyl transferase" evidence="10">
    <location>
        <begin position="7"/>
        <end position="260"/>
    </location>
</feature>
<accession>A0A318YBJ5</accession>
<feature type="domain" description="Glucose-1-phosphate adenylyltransferase/Bifunctional protein GlmU-like C-terminal hexapeptide" evidence="11">
    <location>
        <begin position="289"/>
        <end position="355"/>
    </location>
</feature>
<dbReference type="PANTHER" id="PTHR43523">
    <property type="entry name" value="GLUCOSE-1-PHOSPHATE ADENYLYLTRANSFERASE-RELATED"/>
    <property type="match status" value="1"/>
</dbReference>
<keyword evidence="8 9" id="KW-0119">Carbohydrate metabolism</keyword>
<keyword evidence="5 9" id="KW-0547">Nucleotide-binding</keyword>
<keyword evidence="4 9" id="KW-0548">Nucleotidyltransferase</keyword>
<dbReference type="InterPro" id="IPR029044">
    <property type="entry name" value="Nucleotide-diphossugar_trans"/>
</dbReference>
<evidence type="ECO:0000256" key="4">
    <source>
        <dbReference type="ARBA" id="ARBA00022695"/>
    </source>
</evidence>
<gene>
    <name evidence="9" type="primary">glgC</name>
    <name evidence="12" type="ORF">LY28_00521</name>
</gene>
<dbReference type="InterPro" id="IPR023049">
    <property type="entry name" value="GlgC_bac"/>
</dbReference>
<feature type="binding site" evidence="9">
    <location>
        <position position="164"/>
    </location>
    <ligand>
        <name>alpha-D-glucose 1-phosphate</name>
        <dbReference type="ChEBI" id="CHEBI:58601"/>
    </ligand>
</feature>
<reference evidence="12 13" key="1">
    <citation type="submission" date="2018-06" db="EMBL/GenBank/DDBJ databases">
        <title>Genomic Encyclopedia of Type Strains, Phase I: the one thousand microbial genomes (KMG-I) project.</title>
        <authorList>
            <person name="Kyrpides N."/>
        </authorList>
    </citation>
    <scope>NUCLEOTIDE SEQUENCE [LARGE SCALE GENOMIC DNA]</scope>
    <source>
        <strain evidence="12 13">DSM 19573</strain>
    </source>
</reference>
<comment type="subunit">
    <text evidence="9">Homotetramer.</text>
</comment>
<dbReference type="GO" id="GO:0008878">
    <property type="term" value="F:glucose-1-phosphate adenylyltransferase activity"/>
    <property type="evidence" value="ECO:0007669"/>
    <property type="project" value="UniProtKB-UniRule"/>
</dbReference>
<dbReference type="InterPro" id="IPR011004">
    <property type="entry name" value="Trimer_LpxA-like_sf"/>
</dbReference>
<evidence type="ECO:0000313" key="13">
    <source>
        <dbReference type="Proteomes" id="UP000248132"/>
    </source>
</evidence>
<evidence type="ECO:0000256" key="8">
    <source>
        <dbReference type="ARBA" id="ARBA00023277"/>
    </source>
</evidence>
<evidence type="ECO:0000259" key="10">
    <source>
        <dbReference type="Pfam" id="PF00483"/>
    </source>
</evidence>
<dbReference type="GO" id="GO:0005978">
    <property type="term" value="P:glycogen biosynthetic process"/>
    <property type="evidence" value="ECO:0007669"/>
    <property type="project" value="UniProtKB-UniRule"/>
</dbReference>
<sequence length="378" mass="42663">MNKRCLAMVLAGGGGERLKPLTKKLAKPAVLFGGKYRIIDFALSNCINSGIYTVGIVVQYEPLILNSHINSGGIWDMHNGRGQITILPPYMNENGGCWYKGTANAIYQNLEYIDMYNPEYIIILSADQVYKMDYSLMLDEHVKKAADVTIAVTGVDWDEACRFGIMEVEDTGRIVKFEEKPKQPKSNLASMGIYIFNTEFLKKCIIEDENDKNSANDFGKNILPKLMNSGAKLNAYKFDGYWRDVGTVYSFWKAHMDLLEENNKLNLYDPTWKIYCEHIAVPPLYINHTAKVNSSMIGEGCYILGEVTNSVIFPGVFIGRGAHIKDSVIMSNVRVEDNVDINRTIIGSNSWIKAASIEYEESSIEDRIYYIDEGQIIE</sequence>
<dbReference type="Pfam" id="PF24894">
    <property type="entry name" value="Hexapep_GlmU"/>
    <property type="match status" value="1"/>
</dbReference>
<dbReference type="EC" id="2.7.7.27" evidence="9"/>
<dbReference type="NCBIfam" id="NF003670">
    <property type="entry name" value="PRK05293.1"/>
    <property type="match status" value="1"/>
</dbReference>
<name>A0A318YBJ5_9FIRM</name>
<evidence type="ECO:0000256" key="7">
    <source>
        <dbReference type="ARBA" id="ARBA00023056"/>
    </source>
</evidence>
<evidence type="ECO:0000313" key="12">
    <source>
        <dbReference type="EMBL" id="PYG89921.1"/>
    </source>
</evidence>
<dbReference type="HAMAP" id="MF_00624">
    <property type="entry name" value="GlgC"/>
    <property type="match status" value="1"/>
</dbReference>
<dbReference type="NCBIfam" id="TIGR02091">
    <property type="entry name" value="glgC"/>
    <property type="match status" value="1"/>
</dbReference>
<dbReference type="InterPro" id="IPR011831">
    <property type="entry name" value="ADP-Glc_PPase"/>
</dbReference>
<keyword evidence="7 9" id="KW-0320">Glycogen biosynthesis</keyword>
<protein>
    <recommendedName>
        <fullName evidence="9">Glucose-1-phosphate adenylyltransferase</fullName>
        <ecNumber evidence="9">2.7.7.27</ecNumber>
    </recommendedName>
    <alternativeName>
        <fullName evidence="9">ADP-glucose pyrophosphorylase</fullName>
        <shortName evidence="9">ADPGlc PPase</shortName>
    </alternativeName>
    <alternativeName>
        <fullName evidence="9">ADP-glucose synthase</fullName>
    </alternativeName>
</protein>
<dbReference type="GO" id="GO:0005524">
    <property type="term" value="F:ATP binding"/>
    <property type="evidence" value="ECO:0007669"/>
    <property type="project" value="UniProtKB-KW"/>
</dbReference>
<dbReference type="EMBL" id="QKMR01000002">
    <property type="protein sequence ID" value="PYG89921.1"/>
    <property type="molecule type" value="Genomic_DNA"/>
</dbReference>
<evidence type="ECO:0000256" key="2">
    <source>
        <dbReference type="ARBA" id="ARBA00022600"/>
    </source>
</evidence>
<feature type="binding site" evidence="9">
    <location>
        <position position="99"/>
    </location>
    <ligand>
        <name>alpha-D-glucose 1-phosphate</name>
        <dbReference type="ChEBI" id="CHEBI:58601"/>
    </ligand>
</feature>
<keyword evidence="6 9" id="KW-0067">ATP-binding</keyword>
<comment type="function">
    <text evidence="9">Involved in the biosynthesis of ADP-glucose, a building block required for the elongation reactions to produce glycogen. Catalyzes the reaction between ATP and alpha-D-glucose 1-phosphate (G1P) to produce pyrophosphate and ADP-Glc.</text>
</comment>
<dbReference type="Pfam" id="PF00483">
    <property type="entry name" value="NTP_transferase"/>
    <property type="match status" value="1"/>
</dbReference>
<keyword evidence="2 9" id="KW-0321">Glycogen metabolism</keyword>
<dbReference type="CDD" id="cd02508">
    <property type="entry name" value="ADP_Glucose_PP"/>
    <property type="match status" value="1"/>
</dbReference>
<comment type="catalytic activity">
    <reaction evidence="9">
        <text>alpha-D-glucose 1-phosphate + ATP + H(+) = ADP-alpha-D-glucose + diphosphate</text>
        <dbReference type="Rhea" id="RHEA:12120"/>
        <dbReference type="ChEBI" id="CHEBI:15378"/>
        <dbReference type="ChEBI" id="CHEBI:30616"/>
        <dbReference type="ChEBI" id="CHEBI:33019"/>
        <dbReference type="ChEBI" id="CHEBI:57498"/>
        <dbReference type="ChEBI" id="CHEBI:58601"/>
        <dbReference type="EC" id="2.7.7.27"/>
    </reaction>
</comment>
<dbReference type="PROSITE" id="PS00809">
    <property type="entry name" value="ADP_GLC_PYROPHOSPH_2"/>
    <property type="match status" value="1"/>
</dbReference>
<keyword evidence="13" id="KW-1185">Reference proteome</keyword>
<dbReference type="PANTHER" id="PTHR43523:SF2">
    <property type="entry name" value="GLUCOSE-1-PHOSPHATE ADENYLYLTRANSFERASE"/>
    <property type="match status" value="1"/>
</dbReference>
<organism evidence="12 13">
    <name type="scientific">Ruminiclostridium sufflavum DSM 19573</name>
    <dbReference type="NCBI Taxonomy" id="1121337"/>
    <lineage>
        <taxon>Bacteria</taxon>
        <taxon>Bacillati</taxon>
        <taxon>Bacillota</taxon>
        <taxon>Clostridia</taxon>
        <taxon>Eubacteriales</taxon>
        <taxon>Oscillospiraceae</taxon>
        <taxon>Ruminiclostridium</taxon>
    </lineage>
</organism>
<evidence type="ECO:0000256" key="6">
    <source>
        <dbReference type="ARBA" id="ARBA00022840"/>
    </source>
</evidence>
<evidence type="ECO:0000256" key="5">
    <source>
        <dbReference type="ARBA" id="ARBA00022741"/>
    </source>
</evidence>
<feature type="binding site" evidence="9">
    <location>
        <position position="190"/>
    </location>
    <ligand>
        <name>alpha-D-glucose 1-phosphate</name>
        <dbReference type="ChEBI" id="CHEBI:58601"/>
    </ligand>
</feature>